<evidence type="ECO:0000256" key="11">
    <source>
        <dbReference type="ARBA" id="ARBA00024626"/>
    </source>
</evidence>
<evidence type="ECO:0000256" key="2">
    <source>
        <dbReference type="ARBA" id="ARBA00005032"/>
    </source>
</evidence>
<dbReference type="InterPro" id="IPR033127">
    <property type="entry name" value="UBQ-activ_enz_E1_Cys_AS"/>
</dbReference>
<keyword evidence="8 13" id="KW-0833">Ubl conjugation pathway</keyword>
<dbReference type="InterPro" id="IPR030468">
    <property type="entry name" value="Uba3_N"/>
</dbReference>
<dbReference type="Proteomes" id="UP000011777">
    <property type="component" value="Unassembled WGS sequence"/>
</dbReference>
<accession>M3JTS6</accession>
<comment type="caution">
    <text evidence="15">The sequence shown here is derived from an EMBL/GenBank/DDBJ whole genome shotgun (WGS) entry which is preliminary data.</text>
</comment>
<keyword evidence="9 13" id="KW-0067">ATP-binding</keyword>
<dbReference type="SMART" id="SM01181">
    <property type="entry name" value="E2_bind"/>
    <property type="match status" value="1"/>
</dbReference>
<sequence>MRDNSSILPLLSTIGPFNEVPDEYNAEDSLNALKTSKVLVIGAGGLGCEILKNLALTGFKNIDIIDMDTIDLSNLNRQFLFRREDIGKSKAEVATQFILNRIEDPDLKINPYFGKIQDKSIEYYQQFQVIISGLDSIEARRWINATLIGLVDNDVLIPLVDGGTEGFRGQSRVIIPTITSCFECSLDLLSAKVTYPVCTIANTPRLPEHCIEWASQLEWVKTFPGKKFDADDMVQVEWMYQTALSRAKEFNIDGVTKALTLGVVKNIIPAIASTNAIIAASCCNEAFKLVTNSNPILNNYMMYTGDDSIHTYTYEHSKKSNCAVCGNLAKNVTAQNWWTLSQFIDEISSKQEVQMLKPSLTTSQRYLYLTNPPELEKVTKENLSKKLSTLISPGEEIVVTDPSLPISLRLIVSFEGGETDPEFA</sequence>
<evidence type="ECO:0000256" key="8">
    <source>
        <dbReference type="ARBA" id="ARBA00022786"/>
    </source>
</evidence>
<keyword evidence="16" id="KW-1185">Reference proteome</keyword>
<dbReference type="SUPFAM" id="SSF69572">
    <property type="entry name" value="Activating enzymes of the ubiquitin-like proteins"/>
    <property type="match status" value="1"/>
</dbReference>
<evidence type="ECO:0000313" key="15">
    <source>
        <dbReference type="EMBL" id="EMG45759.1"/>
    </source>
</evidence>
<gene>
    <name evidence="15" type="ORF">G210_4031</name>
</gene>
<dbReference type="GO" id="GO:0005737">
    <property type="term" value="C:cytoplasm"/>
    <property type="evidence" value="ECO:0007669"/>
    <property type="project" value="UniProtKB-SubCell"/>
</dbReference>
<comment type="pathway">
    <text evidence="2 13">Protein modification; protein neddylation.</text>
</comment>
<dbReference type="HOGENOM" id="CLU_013325_13_1_1"/>
<evidence type="ECO:0000256" key="12">
    <source>
        <dbReference type="PROSITE-ProRule" id="PRU10132"/>
    </source>
</evidence>
<dbReference type="CDD" id="cd01488">
    <property type="entry name" value="Uba3_RUB"/>
    <property type="match status" value="1"/>
</dbReference>
<dbReference type="InterPro" id="IPR045886">
    <property type="entry name" value="ThiF/MoeB/HesA"/>
</dbReference>
<dbReference type="Gene3D" id="3.10.290.20">
    <property type="entry name" value="Ubiquitin-like 2 activating enzyme e1b. Chain: B, domain 3"/>
    <property type="match status" value="1"/>
</dbReference>
<dbReference type="OMA" id="PYLENYM"/>
<evidence type="ECO:0000256" key="4">
    <source>
        <dbReference type="ARBA" id="ARBA00015203"/>
    </source>
</evidence>
<feature type="active site" description="Glycyl thioester intermediate" evidence="12">
    <location>
        <position position="198"/>
    </location>
</feature>
<evidence type="ECO:0000313" key="16">
    <source>
        <dbReference type="Proteomes" id="UP000011777"/>
    </source>
</evidence>
<name>M3JTS6_CANMX</name>
<evidence type="ECO:0000256" key="5">
    <source>
        <dbReference type="ARBA" id="ARBA00022490"/>
    </source>
</evidence>
<dbReference type="EMBL" id="AOGT01002334">
    <property type="protein sequence ID" value="EMG45759.1"/>
    <property type="molecule type" value="Genomic_DNA"/>
</dbReference>
<evidence type="ECO:0000256" key="3">
    <source>
        <dbReference type="ARBA" id="ARBA00006310"/>
    </source>
</evidence>
<dbReference type="PROSITE" id="PS00865">
    <property type="entry name" value="UBIQUITIN_ACTIVAT_2"/>
    <property type="match status" value="1"/>
</dbReference>
<dbReference type="UniPathway" id="UPA00885"/>
<dbReference type="Pfam" id="PF00899">
    <property type="entry name" value="ThiF"/>
    <property type="match status" value="1"/>
</dbReference>
<comment type="subcellular location">
    <subcellularLocation>
        <location evidence="1">Cytoplasm</location>
    </subcellularLocation>
</comment>
<dbReference type="OrthoDB" id="10255449at2759"/>
<dbReference type="eggNOG" id="KOG2015">
    <property type="taxonomic scope" value="Eukaryota"/>
</dbReference>
<organism evidence="15 16">
    <name type="scientific">Candida maltosa (strain Xu316)</name>
    <name type="common">Yeast</name>
    <dbReference type="NCBI Taxonomy" id="1245528"/>
    <lineage>
        <taxon>Eukaryota</taxon>
        <taxon>Fungi</taxon>
        <taxon>Dikarya</taxon>
        <taxon>Ascomycota</taxon>
        <taxon>Saccharomycotina</taxon>
        <taxon>Pichiomycetes</taxon>
        <taxon>Debaryomycetaceae</taxon>
        <taxon>Candida/Lodderomyces clade</taxon>
        <taxon>Candida</taxon>
    </lineage>
</organism>
<dbReference type="InterPro" id="IPR014929">
    <property type="entry name" value="E2-binding"/>
</dbReference>
<evidence type="ECO:0000256" key="10">
    <source>
        <dbReference type="ARBA" id="ARBA00023624"/>
    </source>
</evidence>
<evidence type="ECO:0000256" key="9">
    <source>
        <dbReference type="ARBA" id="ARBA00022840"/>
    </source>
</evidence>
<dbReference type="Pfam" id="PF08825">
    <property type="entry name" value="E2_bind"/>
    <property type="match status" value="1"/>
</dbReference>
<comment type="function">
    <text evidence="13">Catalytic subunit of the dimeric E1 enzyme, which activates NEDD8.</text>
</comment>
<evidence type="ECO:0000259" key="14">
    <source>
        <dbReference type="SMART" id="SM01181"/>
    </source>
</evidence>
<evidence type="ECO:0000256" key="7">
    <source>
        <dbReference type="ARBA" id="ARBA00022741"/>
    </source>
</evidence>
<reference evidence="15 16" key="1">
    <citation type="submission" date="2013-02" db="EMBL/GenBank/DDBJ databases">
        <title>Genome sequence of Candida maltosa Xu316, a potential industrial strain for xylitol and ethanol production.</title>
        <authorList>
            <person name="Yu J."/>
            <person name="Wang Q."/>
            <person name="Geng X."/>
            <person name="Bao W."/>
            <person name="He P."/>
            <person name="Cai J."/>
        </authorList>
    </citation>
    <scope>NUCLEOTIDE SEQUENCE [LARGE SCALE GENOMIC DNA]</scope>
    <source>
        <strain evidence="16">Xu316</strain>
    </source>
</reference>
<dbReference type="GO" id="GO:0045116">
    <property type="term" value="P:protein neddylation"/>
    <property type="evidence" value="ECO:0007669"/>
    <property type="project" value="UniProtKB-UniRule"/>
</dbReference>
<dbReference type="GO" id="GO:0005524">
    <property type="term" value="F:ATP binding"/>
    <property type="evidence" value="ECO:0007669"/>
    <property type="project" value="UniProtKB-UniRule"/>
</dbReference>
<dbReference type="PANTHER" id="PTHR10953:SF6">
    <property type="entry name" value="NEDD8-ACTIVATING ENZYME E1 CATALYTIC SUBUNIT"/>
    <property type="match status" value="1"/>
</dbReference>
<dbReference type="STRING" id="1245528.M3JTS6"/>
<comment type="similarity">
    <text evidence="3 13">Belongs to the ubiquitin-activating E1 family. UBA3 subfamily.</text>
</comment>
<dbReference type="InterPro" id="IPR023318">
    <property type="entry name" value="Ub_act_enz_dom_a_sf"/>
</dbReference>
<evidence type="ECO:0000256" key="1">
    <source>
        <dbReference type="ARBA" id="ARBA00004496"/>
    </source>
</evidence>
<keyword evidence="5" id="KW-0963">Cytoplasm</keyword>
<evidence type="ECO:0000256" key="13">
    <source>
        <dbReference type="RuleBase" id="RU368009"/>
    </source>
</evidence>
<dbReference type="AlphaFoldDB" id="M3JTS6"/>
<dbReference type="PANTHER" id="PTHR10953">
    <property type="entry name" value="UBIQUITIN-ACTIVATING ENZYME E1"/>
    <property type="match status" value="1"/>
</dbReference>
<dbReference type="GO" id="GO:0019781">
    <property type="term" value="F:NEDD8 activating enzyme activity"/>
    <property type="evidence" value="ECO:0007669"/>
    <property type="project" value="UniProtKB-UniRule"/>
</dbReference>
<dbReference type="FunFam" id="1.10.10.520:FF:000001">
    <property type="entry name" value="NEDD8-activating enzyme E1 catalytic subunit"/>
    <property type="match status" value="1"/>
</dbReference>
<proteinExistence type="inferred from homology"/>
<comment type="catalytic activity">
    <reaction evidence="11 13">
        <text>ATP + [NEDD8 protein] + [E1 NEDD8-activating enzyme]-L-cysteine = AMP + diphosphate + [E1 NEDD8-activating enzyme]-S-[NEDD8 protein]-yl-L-cysteine.</text>
        <dbReference type="EC" id="6.2.1.64"/>
    </reaction>
</comment>
<dbReference type="Gene3D" id="1.10.10.520">
    <property type="entry name" value="Ubiquitin activating enzymes (Uba3). Chain: B, domain 2"/>
    <property type="match status" value="1"/>
</dbReference>
<keyword evidence="6 13" id="KW-0436">Ligase</keyword>
<dbReference type="InterPro" id="IPR000594">
    <property type="entry name" value="ThiF_NAD_FAD-bd"/>
</dbReference>
<feature type="domain" description="E2 binding" evidence="14">
    <location>
        <begin position="332"/>
        <end position="415"/>
    </location>
</feature>
<protein>
    <recommendedName>
        <fullName evidence="4 13">NEDD8-activating enzyme E1 catalytic subunit</fullName>
        <ecNumber evidence="10 13">6.2.1.64</ecNumber>
    </recommendedName>
</protein>
<dbReference type="FunFam" id="3.10.290.20:FF:000003">
    <property type="entry name" value="Ubiquitin-activating enzyme E1 C"/>
    <property type="match status" value="1"/>
</dbReference>
<dbReference type="Gene3D" id="3.40.50.720">
    <property type="entry name" value="NAD(P)-binding Rossmann-like Domain"/>
    <property type="match status" value="1"/>
</dbReference>
<dbReference type="EC" id="6.2.1.64" evidence="10 13"/>
<dbReference type="InterPro" id="IPR035985">
    <property type="entry name" value="Ubiquitin-activating_enz"/>
</dbReference>
<evidence type="ECO:0000256" key="6">
    <source>
        <dbReference type="ARBA" id="ARBA00022598"/>
    </source>
</evidence>
<keyword evidence="7 13" id="KW-0547">Nucleotide-binding</keyword>
<dbReference type="GO" id="GO:0005634">
    <property type="term" value="C:nucleus"/>
    <property type="evidence" value="ECO:0007669"/>
    <property type="project" value="TreeGrafter"/>
</dbReference>